<gene>
    <name evidence="1" type="ORF">Anapl_00027</name>
</gene>
<evidence type="ECO:0000313" key="2">
    <source>
        <dbReference type="Proteomes" id="UP000296049"/>
    </source>
</evidence>
<organism evidence="1 2">
    <name type="scientific">Anas platyrhynchos</name>
    <name type="common">Mallard</name>
    <name type="synonym">Anas boschas</name>
    <dbReference type="NCBI Taxonomy" id="8839"/>
    <lineage>
        <taxon>Eukaryota</taxon>
        <taxon>Metazoa</taxon>
        <taxon>Chordata</taxon>
        <taxon>Craniata</taxon>
        <taxon>Vertebrata</taxon>
        <taxon>Euteleostomi</taxon>
        <taxon>Archelosauria</taxon>
        <taxon>Archosauria</taxon>
        <taxon>Dinosauria</taxon>
        <taxon>Saurischia</taxon>
        <taxon>Theropoda</taxon>
        <taxon>Coelurosauria</taxon>
        <taxon>Aves</taxon>
        <taxon>Neognathae</taxon>
        <taxon>Galloanserae</taxon>
        <taxon>Anseriformes</taxon>
        <taxon>Anatidae</taxon>
        <taxon>Anatinae</taxon>
        <taxon>Anas</taxon>
    </lineage>
</organism>
<protein>
    <submittedName>
        <fullName evidence="1">Uncharacterized protein</fullName>
    </submittedName>
</protein>
<evidence type="ECO:0000313" key="1">
    <source>
        <dbReference type="EMBL" id="EOB03854.1"/>
    </source>
</evidence>
<proteinExistence type="predicted"/>
<dbReference type="Proteomes" id="UP000296049">
    <property type="component" value="Unassembled WGS sequence"/>
</dbReference>
<dbReference type="EMBL" id="KB742833">
    <property type="protein sequence ID" value="EOB03854.1"/>
    <property type="molecule type" value="Genomic_DNA"/>
</dbReference>
<dbReference type="AlphaFoldDB" id="R0LDY5"/>
<name>R0LDY5_ANAPL</name>
<keyword evidence="2" id="KW-1185">Reference proteome</keyword>
<reference evidence="2" key="1">
    <citation type="journal article" date="2013" name="Nat. Genet.">
        <title>The duck genome and transcriptome provide insight into an avian influenza virus reservoir species.</title>
        <authorList>
            <person name="Huang Y."/>
            <person name="Li Y."/>
            <person name="Burt D.W."/>
            <person name="Chen H."/>
            <person name="Zhang Y."/>
            <person name="Qian W."/>
            <person name="Kim H."/>
            <person name="Gan S."/>
            <person name="Zhao Y."/>
            <person name="Li J."/>
            <person name="Yi K."/>
            <person name="Feng H."/>
            <person name="Zhu P."/>
            <person name="Li B."/>
            <person name="Liu Q."/>
            <person name="Fairley S."/>
            <person name="Magor K.E."/>
            <person name="Du Z."/>
            <person name="Hu X."/>
            <person name="Goodman L."/>
            <person name="Tafer H."/>
            <person name="Vignal A."/>
            <person name="Lee T."/>
            <person name="Kim K.W."/>
            <person name="Sheng Z."/>
            <person name="An Y."/>
            <person name="Searle S."/>
            <person name="Herrero J."/>
            <person name="Groenen M.A."/>
            <person name="Crooijmans R.P."/>
            <person name="Faraut T."/>
            <person name="Cai Q."/>
            <person name="Webster R.G."/>
            <person name="Aldridge J.R."/>
            <person name="Warren W.C."/>
            <person name="Bartschat S."/>
            <person name="Kehr S."/>
            <person name="Marz M."/>
            <person name="Stadler P.F."/>
            <person name="Smith J."/>
            <person name="Kraus R.H."/>
            <person name="Zhao Y."/>
            <person name="Ren L."/>
            <person name="Fei J."/>
            <person name="Morisson M."/>
            <person name="Kaiser P."/>
            <person name="Griffin D.K."/>
            <person name="Rao M."/>
            <person name="Pitel F."/>
            <person name="Wang J."/>
            <person name="Li N."/>
        </authorList>
    </citation>
    <scope>NUCLEOTIDE SEQUENCE [LARGE SCALE GENOMIC DNA]</scope>
</reference>
<sequence length="331" mass="37131">MTRIDVEKMIEKGEYSKPLWKRLLMYKGNGEISALMGRFKYLVKKQEYEGRVMDEDNGTFRGRSGLRKPLGLPPGTFVSAPKMDTNMLFCFRGDQIHAQIFLLSCILRKACRHTFVRSRRLCQRDFDRATKELLVQTNSTSESTRVLQTLSGLRKSGTAPAHGWEWHFPVHTVNIVRAPAPPLGASLTAAKMIHWPRVSLLAPQQAPNSFLALQVQQKSPERATKAQQTAQLPCPASHQTHILPSQGDGTSSWAVGTQDLPFGLFGAISSTGTLSCMLPFRAFAPKCVLITQLRIEQIPLMFKHLRFALFIHEKGKKNKSLSSGLPFSWDI</sequence>
<accession>R0LDY5</accession>